<accession>A0A6A4RTS7</accession>
<name>A0A6A4RTS7_SCOMX</name>
<comment type="caution">
    <text evidence="1">The sequence shown here is derived from an EMBL/GenBank/DDBJ whole genome shotgun (WGS) entry which is preliminary data.</text>
</comment>
<protein>
    <submittedName>
        <fullName evidence="1">Uncharacterized protein</fullName>
    </submittedName>
</protein>
<gene>
    <name evidence="1" type="ORF">F2P81_024317</name>
</gene>
<sequence>MYLCTRVAMTTQPDEIELLSNRVNESYSQLRTVSVHSVLKMTVLYNCNNNISSRCNLGVFANAYLQRARLRFVRLHGNRTHSVSFAVRAFDQERIRTRRSLDSF</sequence>
<reference evidence="1 2" key="1">
    <citation type="submission" date="2019-06" db="EMBL/GenBank/DDBJ databases">
        <title>Draft genomes of female and male turbot (Scophthalmus maximus).</title>
        <authorList>
            <person name="Xu H."/>
            <person name="Xu X.-W."/>
            <person name="Shao C."/>
            <person name="Chen S."/>
        </authorList>
    </citation>
    <scope>NUCLEOTIDE SEQUENCE [LARGE SCALE GENOMIC DNA]</scope>
    <source>
        <strain evidence="1">Ysfricsl-2016a</strain>
        <tissue evidence="1">Blood</tissue>
    </source>
</reference>
<organism evidence="1 2">
    <name type="scientific">Scophthalmus maximus</name>
    <name type="common">Turbot</name>
    <name type="synonym">Psetta maxima</name>
    <dbReference type="NCBI Taxonomy" id="52904"/>
    <lineage>
        <taxon>Eukaryota</taxon>
        <taxon>Metazoa</taxon>
        <taxon>Chordata</taxon>
        <taxon>Craniata</taxon>
        <taxon>Vertebrata</taxon>
        <taxon>Euteleostomi</taxon>
        <taxon>Actinopterygii</taxon>
        <taxon>Neopterygii</taxon>
        <taxon>Teleostei</taxon>
        <taxon>Neoteleostei</taxon>
        <taxon>Acanthomorphata</taxon>
        <taxon>Carangaria</taxon>
        <taxon>Pleuronectiformes</taxon>
        <taxon>Pleuronectoidei</taxon>
        <taxon>Scophthalmidae</taxon>
        <taxon>Scophthalmus</taxon>
    </lineage>
</organism>
<dbReference type="EMBL" id="VEVO01000022">
    <property type="protein sequence ID" value="KAF0023687.1"/>
    <property type="molecule type" value="Genomic_DNA"/>
</dbReference>
<evidence type="ECO:0000313" key="2">
    <source>
        <dbReference type="Proteomes" id="UP000438429"/>
    </source>
</evidence>
<evidence type="ECO:0000313" key="1">
    <source>
        <dbReference type="EMBL" id="KAF0023687.1"/>
    </source>
</evidence>
<dbReference type="Proteomes" id="UP000438429">
    <property type="component" value="Unassembled WGS sequence"/>
</dbReference>
<dbReference type="AlphaFoldDB" id="A0A6A4RTS7"/>
<proteinExistence type="predicted"/>